<dbReference type="PROSITE" id="PS00271">
    <property type="entry name" value="THIONIN"/>
    <property type="match status" value="1"/>
</dbReference>
<dbReference type="GO" id="GO:0090729">
    <property type="term" value="F:toxin activity"/>
    <property type="evidence" value="ECO:0007669"/>
    <property type="project" value="UniProtKB-KW"/>
</dbReference>
<dbReference type="Pfam" id="PF00321">
    <property type="entry name" value="Thionin"/>
    <property type="match status" value="1"/>
</dbReference>
<dbReference type="FunFam" id="3.30.1350.10:FF:000001">
    <property type="entry name" value="Hellethionin-D"/>
    <property type="match status" value="1"/>
</dbReference>
<keyword evidence="7" id="KW-1015">Disulfide bond</keyword>
<evidence type="ECO:0008006" key="12">
    <source>
        <dbReference type="Google" id="ProtNLM"/>
    </source>
</evidence>
<dbReference type="GO" id="GO:0006952">
    <property type="term" value="P:defense response"/>
    <property type="evidence" value="ECO:0007669"/>
    <property type="project" value="UniProtKB-KW"/>
</dbReference>
<reference evidence="11" key="1">
    <citation type="submission" date="2024-06" db="EMBL/GenBank/DDBJ databases">
        <authorList>
            <person name="Ryan C."/>
        </authorList>
    </citation>
    <scope>NUCLEOTIDE SEQUENCE [LARGE SCALE GENOMIC DNA]</scope>
</reference>
<feature type="chain" id="PRO_5044869241" description="Acidic protein" evidence="9">
    <location>
        <begin position="28"/>
        <end position="136"/>
    </location>
</feature>
<gene>
    <name evidence="10" type="ORF">URODEC1_LOCUS99783</name>
</gene>
<proteinExistence type="inferred from homology"/>
<keyword evidence="4" id="KW-0800">Toxin</keyword>
<feature type="signal peptide" evidence="9">
    <location>
        <begin position="1"/>
        <end position="27"/>
    </location>
</feature>
<accession>A0ABC9EVY5</accession>
<keyword evidence="11" id="KW-1185">Reference proteome</keyword>
<evidence type="ECO:0000313" key="10">
    <source>
        <dbReference type="EMBL" id="CAL5065056.1"/>
    </source>
</evidence>
<dbReference type="Proteomes" id="UP001497457">
    <property type="component" value="Chromosome 5rd"/>
</dbReference>
<evidence type="ECO:0000256" key="1">
    <source>
        <dbReference type="ARBA" id="ARBA00002847"/>
    </source>
</evidence>
<comment type="subcellular location">
    <subcellularLocation>
        <location evidence="2">Secreted</location>
    </subcellularLocation>
</comment>
<dbReference type="InterPro" id="IPR036391">
    <property type="entry name" value="Thionin-like_sf"/>
</dbReference>
<sequence>MGSKSLNCVLLCVLMLGLVLEQARVEGKSCCKTTTARNCYNVCRVAGRAQQTCASLCGCKIISGSKCPPDFPKLNFLPSYEEADRVEYCSFGCRSYLCDIMDNGAGEKVKANVERCGYACDRFCNGDAIINTPVAE</sequence>
<comment type="similarity">
    <text evidence="8">Belongs to the plant thionin (TC 1.C.44) family. 4 C-C subfamily.</text>
</comment>
<dbReference type="Gene3D" id="3.30.1350.10">
    <property type="entry name" value="Thionin-like"/>
    <property type="match status" value="1"/>
</dbReference>
<protein>
    <recommendedName>
        <fullName evidence="12">Acidic protein</fullName>
    </recommendedName>
</protein>
<comment type="function">
    <text evidence="1">Thionins are small plant proteins which are toxic to animal cells. They seem to exert their toxic effect at the level of the cell membrane. Their precise function is not known.</text>
</comment>
<evidence type="ECO:0000256" key="8">
    <source>
        <dbReference type="ARBA" id="ARBA00043965"/>
    </source>
</evidence>
<evidence type="ECO:0000256" key="3">
    <source>
        <dbReference type="ARBA" id="ARBA00022525"/>
    </source>
</evidence>
<dbReference type="InterPro" id="IPR001010">
    <property type="entry name" value="Thionin"/>
</dbReference>
<dbReference type="PANTHER" id="PTHR33920:SF2">
    <property type="entry name" value="THIONIN-2.1-RELATED"/>
    <property type="match status" value="1"/>
</dbReference>
<dbReference type="AlphaFoldDB" id="A0ABC9EVY5"/>
<evidence type="ECO:0000256" key="4">
    <source>
        <dbReference type="ARBA" id="ARBA00022656"/>
    </source>
</evidence>
<dbReference type="GO" id="GO:0005576">
    <property type="term" value="C:extracellular region"/>
    <property type="evidence" value="ECO:0007669"/>
    <property type="project" value="UniProtKB-SubCell"/>
</dbReference>
<evidence type="ECO:0000256" key="7">
    <source>
        <dbReference type="ARBA" id="ARBA00023157"/>
    </source>
</evidence>
<organism evidence="10 11">
    <name type="scientific">Urochloa decumbens</name>
    <dbReference type="NCBI Taxonomy" id="240449"/>
    <lineage>
        <taxon>Eukaryota</taxon>
        <taxon>Viridiplantae</taxon>
        <taxon>Streptophyta</taxon>
        <taxon>Embryophyta</taxon>
        <taxon>Tracheophyta</taxon>
        <taxon>Spermatophyta</taxon>
        <taxon>Magnoliopsida</taxon>
        <taxon>Liliopsida</taxon>
        <taxon>Poales</taxon>
        <taxon>Poaceae</taxon>
        <taxon>PACMAD clade</taxon>
        <taxon>Panicoideae</taxon>
        <taxon>Panicodae</taxon>
        <taxon>Paniceae</taxon>
        <taxon>Melinidinae</taxon>
        <taxon>Urochloa</taxon>
    </lineage>
</organism>
<evidence type="ECO:0000313" key="11">
    <source>
        <dbReference type="Proteomes" id="UP001497457"/>
    </source>
</evidence>
<dbReference type="SUPFAM" id="SSF57429">
    <property type="entry name" value="Crambin-like"/>
    <property type="match status" value="1"/>
</dbReference>
<dbReference type="EMBL" id="OZ075115">
    <property type="protein sequence ID" value="CAL5065056.1"/>
    <property type="molecule type" value="Genomic_DNA"/>
</dbReference>
<reference evidence="10 11" key="2">
    <citation type="submission" date="2024-10" db="EMBL/GenBank/DDBJ databases">
        <authorList>
            <person name="Ryan C."/>
        </authorList>
    </citation>
    <scope>NUCLEOTIDE SEQUENCE [LARGE SCALE GENOMIC DNA]</scope>
</reference>
<evidence type="ECO:0000256" key="9">
    <source>
        <dbReference type="SAM" id="SignalP"/>
    </source>
</evidence>
<keyword evidence="6" id="KW-0611">Plant defense</keyword>
<keyword evidence="3" id="KW-0964">Secreted</keyword>
<evidence type="ECO:0000256" key="6">
    <source>
        <dbReference type="ARBA" id="ARBA00022821"/>
    </source>
</evidence>
<evidence type="ECO:0000256" key="2">
    <source>
        <dbReference type="ARBA" id="ARBA00004613"/>
    </source>
</evidence>
<keyword evidence="5 9" id="KW-0732">Signal</keyword>
<name>A0ABC9EVY5_9POAL</name>
<evidence type="ECO:0000256" key="5">
    <source>
        <dbReference type="ARBA" id="ARBA00022729"/>
    </source>
</evidence>
<dbReference type="PANTHER" id="PTHR33920">
    <property type="entry name" value="THIONIN-2.1-RELATED"/>
    <property type="match status" value="1"/>
</dbReference>
<dbReference type="PRINTS" id="PR00287">
    <property type="entry name" value="THIONIN"/>
</dbReference>